<dbReference type="PANTHER" id="PTHR36966:SF1">
    <property type="entry name" value="REP-ASSOCIATED TYROSINE TRANSPOSASE"/>
    <property type="match status" value="1"/>
</dbReference>
<evidence type="ECO:0000259" key="1">
    <source>
        <dbReference type="SMART" id="SM01321"/>
    </source>
</evidence>
<dbReference type="KEGG" id="pbor:BSF38_04137"/>
<protein>
    <recommendedName>
        <fullName evidence="1">Transposase IS200-like domain-containing protein</fullName>
    </recommendedName>
</protein>
<dbReference type="AlphaFoldDB" id="A0A1U7CUM0"/>
<reference evidence="3" key="1">
    <citation type="submission" date="2016-12" db="EMBL/GenBank/DDBJ databases">
        <title>Comparative genomics of four Isosphaeraceae planctomycetes: a common pool of plasmids and glycoside hydrolase genes.</title>
        <authorList>
            <person name="Ivanova A."/>
        </authorList>
    </citation>
    <scope>NUCLEOTIDE SEQUENCE [LARGE SCALE GENOMIC DNA]</scope>
    <source>
        <strain evidence="3">PX4</strain>
    </source>
</reference>
<dbReference type="GO" id="GO:0004803">
    <property type="term" value="F:transposase activity"/>
    <property type="evidence" value="ECO:0007669"/>
    <property type="project" value="InterPro"/>
</dbReference>
<dbReference type="Proteomes" id="UP000186309">
    <property type="component" value="Chromosome"/>
</dbReference>
<dbReference type="InterPro" id="IPR002686">
    <property type="entry name" value="Transposase_17"/>
</dbReference>
<dbReference type="GO" id="GO:0043565">
    <property type="term" value="F:sequence-specific DNA binding"/>
    <property type="evidence" value="ECO:0007669"/>
    <property type="project" value="TreeGrafter"/>
</dbReference>
<evidence type="ECO:0000313" key="3">
    <source>
        <dbReference type="Proteomes" id="UP000186309"/>
    </source>
</evidence>
<dbReference type="PANTHER" id="PTHR36966">
    <property type="entry name" value="REP-ASSOCIATED TYROSINE TRANSPOSASE"/>
    <property type="match status" value="1"/>
</dbReference>
<organism evidence="2 3">
    <name type="scientific">Paludisphaera borealis</name>
    <dbReference type="NCBI Taxonomy" id="1387353"/>
    <lineage>
        <taxon>Bacteria</taxon>
        <taxon>Pseudomonadati</taxon>
        <taxon>Planctomycetota</taxon>
        <taxon>Planctomycetia</taxon>
        <taxon>Isosphaerales</taxon>
        <taxon>Isosphaeraceae</taxon>
        <taxon>Paludisphaera</taxon>
    </lineage>
</organism>
<dbReference type="SUPFAM" id="SSF143422">
    <property type="entry name" value="Transposase IS200-like"/>
    <property type="match status" value="1"/>
</dbReference>
<sequence>MITPDPVRLRRRSIRWKGYDYAQAGGYFVTICVQDRACLFGEVVDGAMRANAAGLMVAEAWAALTQRFPRVAPDVFVVMPNHLHGVLFLRDGDAPSAVGAPLVGARVSDDRITVGDVVGAFKSLTTLEYGRGVKTLGWPRFVGALWQRNYHEHVIRDEVSLERIHDYILDNPRRWAFDRENPNGTPNNDRETPWIS</sequence>
<dbReference type="STRING" id="1387353.BSF38_04137"/>
<dbReference type="InterPro" id="IPR036515">
    <property type="entry name" value="Transposase_17_sf"/>
</dbReference>
<dbReference type="GO" id="GO:0006313">
    <property type="term" value="P:DNA transposition"/>
    <property type="evidence" value="ECO:0007669"/>
    <property type="project" value="InterPro"/>
</dbReference>
<gene>
    <name evidence="2" type="ORF">BSF38_04137</name>
</gene>
<feature type="domain" description="Transposase IS200-like" evidence="1">
    <location>
        <begin position="22"/>
        <end position="171"/>
    </location>
</feature>
<proteinExistence type="predicted"/>
<dbReference type="EMBL" id="CP019082">
    <property type="protein sequence ID" value="APW62589.1"/>
    <property type="molecule type" value="Genomic_DNA"/>
</dbReference>
<dbReference type="InterPro" id="IPR052715">
    <property type="entry name" value="RAYT_transposase"/>
</dbReference>
<keyword evidence="3" id="KW-1185">Reference proteome</keyword>
<accession>A0A1U7CUM0</accession>
<dbReference type="Gene3D" id="3.30.70.1290">
    <property type="entry name" value="Transposase IS200-like"/>
    <property type="match status" value="1"/>
</dbReference>
<name>A0A1U7CUM0_9BACT</name>
<dbReference type="SMART" id="SM01321">
    <property type="entry name" value="Y1_Tnp"/>
    <property type="match status" value="1"/>
</dbReference>
<evidence type="ECO:0000313" key="2">
    <source>
        <dbReference type="EMBL" id="APW62589.1"/>
    </source>
</evidence>